<evidence type="ECO:0000259" key="2">
    <source>
        <dbReference type="Pfam" id="PF01345"/>
    </source>
</evidence>
<keyword evidence="6" id="KW-1185">Reference proteome</keyword>
<accession>A0A2P6C6L0</accession>
<dbReference type="Proteomes" id="UP000247345">
    <property type="component" value="Unassembled WGS sequence"/>
</dbReference>
<dbReference type="EMBL" id="MSCK01000002">
    <property type="protein sequence ID" value="PQJ68567.1"/>
    <property type="molecule type" value="Genomic_DNA"/>
</dbReference>
<feature type="domain" description="IgGFc-binding protein N-terminal" evidence="3">
    <location>
        <begin position="134"/>
        <end position="468"/>
    </location>
</feature>
<keyword evidence="1" id="KW-0732">Signal</keyword>
<dbReference type="InterPro" id="IPR026444">
    <property type="entry name" value="Secre_tail"/>
</dbReference>
<feature type="domain" description="Secretion system C-terminal sorting" evidence="4">
    <location>
        <begin position="1560"/>
        <end position="1622"/>
    </location>
</feature>
<evidence type="ECO:0000259" key="3">
    <source>
        <dbReference type="Pfam" id="PF17517"/>
    </source>
</evidence>
<dbReference type="NCBIfam" id="TIGR01451">
    <property type="entry name" value="B_ant_repeat"/>
    <property type="match status" value="1"/>
</dbReference>
<dbReference type="RefSeq" id="WP_105049505.1">
    <property type="nucleotide sequence ID" value="NZ_CP150661.1"/>
</dbReference>
<protein>
    <recommendedName>
        <fullName evidence="7">Secretion system C-terminal sorting domain-containing protein</fullName>
    </recommendedName>
</protein>
<dbReference type="OrthoDB" id="2582440at2"/>
<dbReference type="InterPro" id="IPR035234">
    <property type="entry name" value="IgGFc-bd_N"/>
</dbReference>
<evidence type="ECO:0000313" key="5">
    <source>
        <dbReference type="EMBL" id="PQJ68567.1"/>
    </source>
</evidence>
<dbReference type="InterPro" id="IPR001434">
    <property type="entry name" value="OmcB-like_DUF11"/>
</dbReference>
<name>A0A2P6C6L0_9FLAO</name>
<evidence type="ECO:0000259" key="4">
    <source>
        <dbReference type="Pfam" id="PF18962"/>
    </source>
</evidence>
<feature type="domain" description="DUF11" evidence="2">
    <location>
        <begin position="562"/>
        <end position="678"/>
    </location>
</feature>
<proteinExistence type="predicted"/>
<gene>
    <name evidence="5" type="ORF">BTO14_10890</name>
</gene>
<comment type="caution">
    <text evidence="5">The sequence shown here is derived from an EMBL/GenBank/DDBJ whole genome shotgun (WGS) entry which is preliminary data.</text>
</comment>
<dbReference type="InterPro" id="IPR047589">
    <property type="entry name" value="DUF11_rpt"/>
</dbReference>
<dbReference type="Pfam" id="PF18962">
    <property type="entry name" value="Por_Secre_tail"/>
    <property type="match status" value="1"/>
</dbReference>
<dbReference type="Pfam" id="PF17517">
    <property type="entry name" value="IgGFc_binding"/>
    <property type="match status" value="1"/>
</dbReference>
<dbReference type="NCBIfam" id="TIGR04183">
    <property type="entry name" value="Por_Secre_tail"/>
    <property type="match status" value="1"/>
</dbReference>
<evidence type="ECO:0000256" key="1">
    <source>
        <dbReference type="ARBA" id="ARBA00022729"/>
    </source>
</evidence>
<dbReference type="Pfam" id="PF01345">
    <property type="entry name" value="DUF11"/>
    <property type="match status" value="1"/>
</dbReference>
<organism evidence="5 6">
    <name type="scientific">Polaribacter butkevichii</name>
    <dbReference type="NCBI Taxonomy" id="218490"/>
    <lineage>
        <taxon>Bacteria</taxon>
        <taxon>Pseudomonadati</taxon>
        <taxon>Bacteroidota</taxon>
        <taxon>Flavobacteriia</taxon>
        <taxon>Flavobacteriales</taxon>
        <taxon>Flavobacteriaceae</taxon>
    </lineage>
</organism>
<evidence type="ECO:0000313" key="6">
    <source>
        <dbReference type="Proteomes" id="UP000247345"/>
    </source>
</evidence>
<sequence length="1624" mass="175073">MRKNLYKIVLSIILLTLTQVGYSQLSDLHYLPPLKQAVNNQAIEQQTIYLSTPETSSFNVNIFRGTSTTALATLSISKTNSATYSLADGDNEITLVTNSNTGIALSNSGLRFESDNKEKFYVNYRGSSSEQAASITSKGRAALGKKFKWGGAPVEGKNTTKNKSTDISATLGIMATEDGTTVTISGYDPTCRFRSPTAVDGISSSTITINLNKGQSYVLEAVTDFTLPTPAANKDGWIGASIVSNKDIAISNGMLNFGVDTDKVSKDAGADQPVPEDKLGKEYIFVRGNGTEVDKSEFVIIIGTQENTEIYVNDETVPFDTIGVGEYTKVPSSKYSGATIGKNMHIATTKNVYAYQVLAGSSNKSDKTVSLNFVAPVNCLLPDTMDHISAIEDIPGLNPVGRVGGLFIIASTTTANADIDVADSNGAVILPTEETVSGTTEWKTFYITGLTGDVSVKSTGPIAVGFLGFEENRGIAGYFSGFDTVPVTELAVTGGGCLPGGTIEVVSKNFESYQWYDNGLLIIGETDHTYTPTTSGDYFVRVTKGGCTYDSQPISAYYCNPDIIVNKTADKTEVMEGENITFKITVESKSLNTVTNLNISDVVPNGLTIISASTSIGSWTAPNWTVGDLISGQVETITIVAKADAMTGINATSAKVNTATNTQDQTDSNTTTDSPSVSFNLLRDYDGDGVADIYDIDDDNDGILDTEEGNIDTDNDGIPNHLDLDSDGDGCPDAIEANVPTTFKEAPVSNLDTDNITTIITNIANAVIDITQDLVGANGLANSLEDVDTDASAINYTSTYTNYALDTALKACGTPMITQIYTTDTEHWVEITNIDPTNIVGINAATLALFKDESDPTTATSPVIFANTTAIQPGTSILITNNLTNTSLTNANVTPITDANVVDFENADDVLVLTKGTEINAWNGKVDVVSAIADNTSYVRIDETLVPNTAYDATEWVAFIDDTIVTYSDAANDNTIERHAHAPLLSEIVNANDDANIRPGLHNFGRTRRSNTAWSSGYPDRSRNVQIFKNFSTSDKISARKLEVRNSIFSITDNLLVVTNEVKITNSTDEIRLISSDNTNKAQLIQTHTSTSKVTGAGKLLVDQYATVPSKYRYNYLGSPVNTIGKTNFTVASVLKDGTKPLDATSTIGNGSTNIAKEITFVTGYDGDYTKSPIEIAEYWIYTYAASADGKSNWLQKFKGGIIAQTDGFLLKGPGSLNQNTKGQNYTFVGTPKDGTLTTTISAGDFYLVGNPYASAISAKKFIQDNLDTTNGSLYFWEHGGEKASSDGSEGHNYGGYIGGYGVRNLSGGVAATSVSSNNTSDNGTPTLGTGSYTEPKAFIAIGQGFFINGDDAASTTIDNIQFNNSQREYIQEGNDSYFFKSENKKLSAKTQGTQNTLSIIKLGMNYINDDNLPLHRQLLISFKNNNSFDFDRGYDTEIYDVGTTDIYWKFPNNDKKYVITGVQSISDELEIPLELIISKDGQVTIGLDEWNAIESDVYLKDKLTNTSYALNSKTIDLTLAKGTYTDRFVLAFSKTTTLSVDDTLLENKVTAYVDNNAKEIIINNNSNLELKKVALFNLLGQKIVEWNNIKTESRLKINNLSKAIYIVNIATEKGMVSKKIILE</sequence>
<dbReference type="GO" id="GO:0005509">
    <property type="term" value="F:calcium ion binding"/>
    <property type="evidence" value="ECO:0007669"/>
    <property type="project" value="InterPro"/>
</dbReference>
<dbReference type="InterPro" id="IPR028974">
    <property type="entry name" value="TSP_type-3_rpt"/>
</dbReference>
<reference evidence="5 6" key="1">
    <citation type="submission" date="2016-12" db="EMBL/GenBank/DDBJ databases">
        <title>Trade-off between light-utilization and light-protection in marine flavobacteria.</title>
        <authorList>
            <person name="Kumagai Y."/>
            <person name="Yoshizawa S."/>
            <person name="Kogure K."/>
            <person name="Iwasaki W."/>
        </authorList>
    </citation>
    <scope>NUCLEOTIDE SEQUENCE [LARGE SCALE GENOMIC DNA]</scope>
    <source>
        <strain evidence="5 6">KCTC 12100</strain>
    </source>
</reference>
<evidence type="ECO:0008006" key="7">
    <source>
        <dbReference type="Google" id="ProtNLM"/>
    </source>
</evidence>
<dbReference type="SUPFAM" id="SSF103647">
    <property type="entry name" value="TSP type-3 repeat"/>
    <property type="match status" value="1"/>
</dbReference>